<dbReference type="InterPro" id="IPR036291">
    <property type="entry name" value="NAD(P)-bd_dom_sf"/>
</dbReference>
<dbReference type="PRINTS" id="PR00080">
    <property type="entry name" value="SDRFAMILY"/>
</dbReference>
<proteinExistence type="inferred from homology"/>
<dbReference type="EMBL" id="BAAAZP010000163">
    <property type="protein sequence ID" value="GAA3700966.1"/>
    <property type="molecule type" value="Genomic_DNA"/>
</dbReference>
<organism evidence="2 3">
    <name type="scientific">Nonomuraea antimicrobica</name>
    <dbReference type="NCBI Taxonomy" id="561173"/>
    <lineage>
        <taxon>Bacteria</taxon>
        <taxon>Bacillati</taxon>
        <taxon>Actinomycetota</taxon>
        <taxon>Actinomycetes</taxon>
        <taxon>Streptosporangiales</taxon>
        <taxon>Streptosporangiaceae</taxon>
        <taxon>Nonomuraea</taxon>
    </lineage>
</organism>
<dbReference type="SUPFAM" id="SSF51735">
    <property type="entry name" value="NAD(P)-binding Rossmann-fold domains"/>
    <property type="match status" value="1"/>
</dbReference>
<keyword evidence="3" id="KW-1185">Reference proteome</keyword>
<dbReference type="PRINTS" id="PR00081">
    <property type="entry name" value="GDHRDH"/>
</dbReference>
<name>A0ABP7D8I9_9ACTN</name>
<dbReference type="RefSeq" id="WP_344890167.1">
    <property type="nucleotide sequence ID" value="NZ_BAAAZP010000163.1"/>
</dbReference>
<protein>
    <submittedName>
        <fullName evidence="2">3-oxoacyl-[acyl-carrier-protein] reductase</fullName>
    </submittedName>
</protein>
<comment type="caution">
    <text evidence="2">The sequence shown here is derived from an EMBL/GenBank/DDBJ whole genome shotgun (WGS) entry which is preliminary data.</text>
</comment>
<dbReference type="PANTHER" id="PTHR42760:SF123">
    <property type="entry name" value="OXIDOREDUCTASE"/>
    <property type="match status" value="1"/>
</dbReference>
<dbReference type="InterPro" id="IPR002347">
    <property type="entry name" value="SDR_fam"/>
</dbReference>
<evidence type="ECO:0000313" key="2">
    <source>
        <dbReference type="EMBL" id="GAA3700966.1"/>
    </source>
</evidence>
<dbReference type="PANTHER" id="PTHR42760">
    <property type="entry name" value="SHORT-CHAIN DEHYDROGENASES/REDUCTASES FAMILY MEMBER"/>
    <property type="match status" value="1"/>
</dbReference>
<sequence>MTETALIIGGASGIGLASAYALADEGYRIWLADREEAALAEAGRQLTERGAAVRTSVADVTDSESLRRVVADVEAWGDFRVLVNTAGILHLGGIGDITEQQWDQLVDINLKGTFLACQAAIPVLARGGGGAIVNLTSQSGRTKSYYSAPDYVASKAGVIGLTMVLANQNAKDGIRVNCVAPGLAETPMLSVYTPEQRRRMLDTIPLGRFARPEEIAAVVAFLATPRSSYVTGQTINVNGGSFML</sequence>
<comment type="similarity">
    <text evidence="1">Belongs to the short-chain dehydrogenases/reductases (SDR) family.</text>
</comment>
<reference evidence="3" key="1">
    <citation type="journal article" date="2019" name="Int. J. Syst. Evol. Microbiol.">
        <title>The Global Catalogue of Microorganisms (GCM) 10K type strain sequencing project: providing services to taxonomists for standard genome sequencing and annotation.</title>
        <authorList>
            <consortium name="The Broad Institute Genomics Platform"/>
            <consortium name="The Broad Institute Genome Sequencing Center for Infectious Disease"/>
            <person name="Wu L."/>
            <person name="Ma J."/>
        </authorList>
    </citation>
    <scope>NUCLEOTIDE SEQUENCE [LARGE SCALE GENOMIC DNA]</scope>
    <source>
        <strain evidence="3">JCM 16904</strain>
    </source>
</reference>
<accession>A0ABP7D8I9</accession>
<dbReference type="Pfam" id="PF13561">
    <property type="entry name" value="adh_short_C2"/>
    <property type="match status" value="1"/>
</dbReference>
<gene>
    <name evidence="2" type="primary">fabG_3</name>
    <name evidence="2" type="ORF">GCM10022224_078530</name>
</gene>
<evidence type="ECO:0000256" key="1">
    <source>
        <dbReference type="ARBA" id="ARBA00006484"/>
    </source>
</evidence>
<dbReference type="Proteomes" id="UP001500902">
    <property type="component" value="Unassembled WGS sequence"/>
</dbReference>
<dbReference type="Gene3D" id="3.40.50.720">
    <property type="entry name" value="NAD(P)-binding Rossmann-like Domain"/>
    <property type="match status" value="1"/>
</dbReference>
<evidence type="ECO:0000313" key="3">
    <source>
        <dbReference type="Proteomes" id="UP001500902"/>
    </source>
</evidence>